<reference evidence="4" key="1">
    <citation type="submission" date="2023-03" db="EMBL/GenBank/DDBJ databases">
        <title>Massive genome expansion in bonnet fungi (Mycena s.s.) driven by repeated elements and novel gene families across ecological guilds.</title>
        <authorList>
            <consortium name="Lawrence Berkeley National Laboratory"/>
            <person name="Harder C.B."/>
            <person name="Miyauchi S."/>
            <person name="Viragh M."/>
            <person name="Kuo A."/>
            <person name="Thoen E."/>
            <person name="Andreopoulos B."/>
            <person name="Lu D."/>
            <person name="Skrede I."/>
            <person name="Drula E."/>
            <person name="Henrissat B."/>
            <person name="Morin E."/>
            <person name="Kohler A."/>
            <person name="Barry K."/>
            <person name="LaButti K."/>
            <person name="Morin E."/>
            <person name="Salamov A."/>
            <person name="Lipzen A."/>
            <person name="Mereny Z."/>
            <person name="Hegedus B."/>
            <person name="Baldrian P."/>
            <person name="Stursova M."/>
            <person name="Weitz H."/>
            <person name="Taylor A."/>
            <person name="Grigoriev I.V."/>
            <person name="Nagy L.G."/>
            <person name="Martin F."/>
            <person name="Kauserud H."/>
        </authorList>
    </citation>
    <scope>NUCLEOTIDE SEQUENCE</scope>
    <source>
        <strain evidence="4">CBHHK188m</strain>
    </source>
</reference>
<dbReference type="InterPro" id="IPR013087">
    <property type="entry name" value="Znf_C2H2_type"/>
</dbReference>
<keyword evidence="1" id="KW-0862">Zinc</keyword>
<keyword evidence="5" id="KW-1185">Reference proteome</keyword>
<protein>
    <recommendedName>
        <fullName evidence="3">C2H2-type domain-containing protein</fullName>
    </recommendedName>
</protein>
<sequence>MARANQVAPAKSCRSSTGGKQPPFPPRRFRCPEEGCPWSYHRNSDLTRHLPKHLSAEAKREKYVLASLTVFDASSTNIFQDDFMPGTRLHSCNSPEVQHADPLQRDALWLEASWTKLRATRRPTDEISDIRGPSPDDEFLPPAHPVPDSSSDTTWAPSPSASSPINSFSSANSFPSVGFSDSSFGSLDSDSGSPPAEYLTCDGFPYSPAPSRGSSQYDPNDLIAYYWTQAVEECHSMFDDCVVSLAPTSRPGPAMLYPADQMHLFAQEQMFLADIAAHLAEAPAAQLPFSCAQYDPGFCFDLYNAHPHRLAFEGEWQGVGSTQLRA</sequence>
<dbReference type="GO" id="GO:0008270">
    <property type="term" value="F:zinc ion binding"/>
    <property type="evidence" value="ECO:0007669"/>
    <property type="project" value="UniProtKB-KW"/>
</dbReference>
<evidence type="ECO:0000256" key="1">
    <source>
        <dbReference type="PROSITE-ProRule" id="PRU00042"/>
    </source>
</evidence>
<dbReference type="EMBL" id="JARJLG010000114">
    <property type="protein sequence ID" value="KAJ7743037.1"/>
    <property type="molecule type" value="Genomic_DNA"/>
</dbReference>
<evidence type="ECO:0000313" key="4">
    <source>
        <dbReference type="EMBL" id="KAJ7743037.1"/>
    </source>
</evidence>
<feature type="domain" description="C2H2-type" evidence="3">
    <location>
        <begin position="29"/>
        <end position="58"/>
    </location>
</feature>
<keyword evidence="1" id="KW-0479">Metal-binding</keyword>
<gene>
    <name evidence="4" type="ORF">DFH07DRAFT_979771</name>
</gene>
<name>A0AAD7N220_9AGAR</name>
<comment type="caution">
    <text evidence="4">The sequence shown here is derived from an EMBL/GenBank/DDBJ whole genome shotgun (WGS) entry which is preliminary data.</text>
</comment>
<dbReference type="Proteomes" id="UP001215280">
    <property type="component" value="Unassembled WGS sequence"/>
</dbReference>
<evidence type="ECO:0000259" key="3">
    <source>
        <dbReference type="PROSITE" id="PS50157"/>
    </source>
</evidence>
<proteinExistence type="predicted"/>
<evidence type="ECO:0000256" key="2">
    <source>
        <dbReference type="SAM" id="MobiDB-lite"/>
    </source>
</evidence>
<evidence type="ECO:0000313" key="5">
    <source>
        <dbReference type="Proteomes" id="UP001215280"/>
    </source>
</evidence>
<organism evidence="4 5">
    <name type="scientific">Mycena maculata</name>
    <dbReference type="NCBI Taxonomy" id="230809"/>
    <lineage>
        <taxon>Eukaryota</taxon>
        <taxon>Fungi</taxon>
        <taxon>Dikarya</taxon>
        <taxon>Basidiomycota</taxon>
        <taxon>Agaricomycotina</taxon>
        <taxon>Agaricomycetes</taxon>
        <taxon>Agaricomycetidae</taxon>
        <taxon>Agaricales</taxon>
        <taxon>Marasmiineae</taxon>
        <taxon>Mycenaceae</taxon>
        <taxon>Mycena</taxon>
    </lineage>
</organism>
<dbReference type="Gene3D" id="3.30.160.60">
    <property type="entry name" value="Classic Zinc Finger"/>
    <property type="match status" value="1"/>
</dbReference>
<dbReference type="AlphaFoldDB" id="A0AAD7N220"/>
<accession>A0AAD7N220</accession>
<feature type="compositionally biased region" description="Low complexity" evidence="2">
    <location>
        <begin position="147"/>
        <end position="162"/>
    </location>
</feature>
<keyword evidence="1" id="KW-0863">Zinc-finger</keyword>
<feature type="region of interest" description="Disordered" evidence="2">
    <location>
        <begin position="122"/>
        <end position="162"/>
    </location>
</feature>
<feature type="region of interest" description="Disordered" evidence="2">
    <location>
        <begin position="1"/>
        <end position="28"/>
    </location>
</feature>
<dbReference type="PROSITE" id="PS50157">
    <property type="entry name" value="ZINC_FINGER_C2H2_2"/>
    <property type="match status" value="1"/>
</dbReference>
<dbReference type="PROSITE" id="PS00028">
    <property type="entry name" value="ZINC_FINGER_C2H2_1"/>
    <property type="match status" value="1"/>
</dbReference>